<evidence type="ECO:0000313" key="3">
    <source>
        <dbReference type="EMBL" id="MDR7363209.1"/>
    </source>
</evidence>
<keyword evidence="1" id="KW-0472">Membrane</keyword>
<feature type="transmembrane region" description="Helical" evidence="1">
    <location>
        <begin position="58"/>
        <end position="78"/>
    </location>
</feature>
<evidence type="ECO:0000256" key="1">
    <source>
        <dbReference type="SAM" id="Phobius"/>
    </source>
</evidence>
<dbReference type="RefSeq" id="WP_310303316.1">
    <property type="nucleotide sequence ID" value="NZ_BAAAPS010000003.1"/>
</dbReference>
<name>A0ABU2BXU7_9ACTN</name>
<feature type="transmembrane region" description="Helical" evidence="1">
    <location>
        <begin position="193"/>
        <end position="213"/>
    </location>
</feature>
<reference evidence="3 4" key="1">
    <citation type="submission" date="2023-07" db="EMBL/GenBank/DDBJ databases">
        <title>Sequencing the genomes of 1000 actinobacteria strains.</title>
        <authorList>
            <person name="Klenk H.-P."/>
        </authorList>
    </citation>
    <scope>NUCLEOTIDE SEQUENCE [LARGE SCALE GENOMIC DNA]</scope>
    <source>
        <strain evidence="3 4">DSM 19426</strain>
    </source>
</reference>
<evidence type="ECO:0000313" key="4">
    <source>
        <dbReference type="Proteomes" id="UP001183648"/>
    </source>
</evidence>
<dbReference type="EMBL" id="JAVDYG010000001">
    <property type="protein sequence ID" value="MDR7363209.1"/>
    <property type="molecule type" value="Genomic_DNA"/>
</dbReference>
<dbReference type="CDD" id="cd03506">
    <property type="entry name" value="Delta6-FADS-like"/>
    <property type="match status" value="1"/>
</dbReference>
<sequence>MSLTSSPQHGTGYGDLAREIRERGLLAPRPWFYVKVAALLLVATALAVAAMVRWRDSWALLALAPALAVVSTQFGFLGHDVGHRQVTRDPRRSRILGLLSGNLMTGLSYDWWVAKHNAHHAHPNDLETDPDVRAGALVFDARQAGERRGFAAWVTRHQAALFFPMLLVEAVNLHVSGVRHVLRRGVPWRGAEAILLALHAVGYVGLLLATLTWPQALAFVSIHKALQGLYLGVSFAPGHKGMPVLDGEQAADPLLRQVMTSRNLRGSRVLDTALGGLNYQIEHHLFPSMPRPHLRLAQPVVREFCRSRGVTYTEVPPLASYAAGLRHLQAVGAGLRKAR</sequence>
<organism evidence="3 4">
    <name type="scientific">Nocardioides marmoribigeumensis</name>
    <dbReference type="NCBI Taxonomy" id="433649"/>
    <lineage>
        <taxon>Bacteria</taxon>
        <taxon>Bacillati</taxon>
        <taxon>Actinomycetota</taxon>
        <taxon>Actinomycetes</taxon>
        <taxon>Propionibacteriales</taxon>
        <taxon>Nocardioidaceae</taxon>
        <taxon>Nocardioides</taxon>
    </lineage>
</organism>
<keyword evidence="4" id="KW-1185">Reference proteome</keyword>
<feature type="domain" description="Fatty acid desaturase" evidence="2">
    <location>
        <begin position="57"/>
        <end position="314"/>
    </location>
</feature>
<comment type="caution">
    <text evidence="3">The sequence shown here is derived from an EMBL/GenBank/DDBJ whole genome shotgun (WGS) entry which is preliminary data.</text>
</comment>
<dbReference type="Proteomes" id="UP001183648">
    <property type="component" value="Unassembled WGS sequence"/>
</dbReference>
<accession>A0ABU2BXU7</accession>
<dbReference type="InterPro" id="IPR012171">
    <property type="entry name" value="Fatty_acid_desaturase"/>
</dbReference>
<dbReference type="PANTHER" id="PTHR19353">
    <property type="entry name" value="FATTY ACID DESATURASE 2"/>
    <property type="match status" value="1"/>
</dbReference>
<dbReference type="PANTHER" id="PTHR19353:SF19">
    <property type="entry name" value="DELTA(5) FATTY ACID DESATURASE C-RELATED"/>
    <property type="match status" value="1"/>
</dbReference>
<keyword evidence="1" id="KW-1133">Transmembrane helix</keyword>
<dbReference type="PIRSF" id="PIRSF015921">
    <property type="entry name" value="FA_sphinglp_des"/>
    <property type="match status" value="1"/>
</dbReference>
<dbReference type="Pfam" id="PF00487">
    <property type="entry name" value="FA_desaturase"/>
    <property type="match status" value="1"/>
</dbReference>
<feature type="transmembrane region" description="Helical" evidence="1">
    <location>
        <begin position="31"/>
        <end position="52"/>
    </location>
</feature>
<proteinExistence type="predicted"/>
<gene>
    <name evidence="3" type="ORF">J2S63_002762</name>
</gene>
<keyword evidence="1" id="KW-0812">Transmembrane</keyword>
<evidence type="ECO:0000259" key="2">
    <source>
        <dbReference type="Pfam" id="PF00487"/>
    </source>
</evidence>
<protein>
    <submittedName>
        <fullName evidence="3">Fatty acid desaturase</fullName>
    </submittedName>
</protein>
<dbReference type="InterPro" id="IPR005804">
    <property type="entry name" value="FA_desaturase_dom"/>
</dbReference>